<name>A0AAN1W0M6_9PROT</name>
<dbReference type="Proteomes" id="UP001319121">
    <property type="component" value="Chromosome"/>
</dbReference>
<dbReference type="RefSeq" id="WP_212785835.1">
    <property type="nucleotide sequence ID" value="NZ_AP019536.1"/>
</dbReference>
<evidence type="ECO:0008006" key="3">
    <source>
        <dbReference type="Google" id="ProtNLM"/>
    </source>
</evidence>
<proteinExistence type="predicted"/>
<dbReference type="EMBL" id="AP019536">
    <property type="protein sequence ID" value="BBJ00610.1"/>
    <property type="molecule type" value="Genomic_DNA"/>
</dbReference>
<dbReference type="KEGG" id="fku:FGKAn22_23020"/>
<protein>
    <recommendedName>
        <fullName evidence="3">Citryl-CoA lyase</fullName>
    </recommendedName>
</protein>
<gene>
    <name evidence="1" type="ORF">FGKAn22_23020</name>
</gene>
<dbReference type="AlphaFoldDB" id="A0AAN1W0M6"/>
<dbReference type="InterPro" id="IPR036969">
    <property type="entry name" value="Citrate_synthase_sf"/>
</dbReference>
<evidence type="ECO:0000313" key="2">
    <source>
        <dbReference type="Proteomes" id="UP001319121"/>
    </source>
</evidence>
<reference evidence="1 2" key="1">
    <citation type="submission" date="2019-03" db="EMBL/GenBank/DDBJ databases">
        <title>Complete genome sequence of Ferrigenium kumadai strain An22, a microaerophilic iron-oxidizing bacterium isolated from a paddy field soil.</title>
        <authorList>
            <person name="Watanabe T."/>
            <person name="Asakawa S."/>
        </authorList>
    </citation>
    <scope>NUCLEOTIDE SEQUENCE [LARGE SCALE GENOMIC DNA]</scope>
    <source>
        <strain evidence="1 2">An22</strain>
    </source>
</reference>
<accession>A0AAN1W0M6</accession>
<dbReference type="GO" id="GO:0046912">
    <property type="term" value="F:acyltransferase activity, acyl groups converted into alkyl on transfer"/>
    <property type="evidence" value="ECO:0007669"/>
    <property type="project" value="InterPro"/>
</dbReference>
<keyword evidence="2" id="KW-1185">Reference proteome</keyword>
<organism evidence="1 2">
    <name type="scientific">Ferrigenium kumadai</name>
    <dbReference type="NCBI Taxonomy" id="1682490"/>
    <lineage>
        <taxon>Bacteria</taxon>
        <taxon>Pseudomonadati</taxon>
        <taxon>Pseudomonadota</taxon>
        <taxon>Betaproteobacteria</taxon>
        <taxon>Nitrosomonadales</taxon>
        <taxon>Gallionellaceae</taxon>
        <taxon>Ferrigenium</taxon>
    </lineage>
</organism>
<dbReference type="SUPFAM" id="SSF48256">
    <property type="entry name" value="Citrate synthase"/>
    <property type="match status" value="1"/>
</dbReference>
<evidence type="ECO:0000313" key="1">
    <source>
        <dbReference type="EMBL" id="BBJ00610.1"/>
    </source>
</evidence>
<sequence>MSARTNGPDLLQENVGVLKSRMGTFYPGSHVIFRGHDLHADLKDMDWVELYVFGITNRRFTKEQLRLMHSIWTYTSYPDVRLWNNRVAALAGSSRSTGNLGVAAALAVSEASIYGRGIDMRAIDFLIRTRRELEEGGDLTECIRKELECHRSIAGYGRPLVNGDERNRHLLALAQSLGLDQGPHLRLAFAIEETLLSGRWRMKMNYAALVAALGADIGLTPREYYLFMFPAFLAGMQPCYVEASDRPEGTLYPIPCADILYEGESKRSWLGRKESAKSADHKKTISNR</sequence>